<keyword evidence="8" id="KW-1185">Reference proteome</keyword>
<dbReference type="PROSITE" id="PS00671">
    <property type="entry name" value="D_2_HYDROXYACID_DH_3"/>
    <property type="match status" value="1"/>
</dbReference>
<evidence type="ECO:0000256" key="2">
    <source>
        <dbReference type="ARBA" id="ARBA00023002"/>
    </source>
</evidence>
<dbReference type="InterPro" id="IPR029753">
    <property type="entry name" value="D-isomer_DH_CS"/>
</dbReference>
<dbReference type="Proteomes" id="UP000223913">
    <property type="component" value="Unassembled WGS sequence"/>
</dbReference>
<feature type="domain" description="D-isomer specific 2-hydroxyacid dehydrogenase NAD-binding" evidence="6">
    <location>
        <begin position="110"/>
        <end position="289"/>
    </location>
</feature>
<dbReference type="InterPro" id="IPR050418">
    <property type="entry name" value="D-iso_2-hydroxyacid_DH_PdxB"/>
</dbReference>
<dbReference type="Pfam" id="PF00389">
    <property type="entry name" value="2-Hacid_dh"/>
    <property type="match status" value="1"/>
</dbReference>
<dbReference type="GO" id="GO:0051287">
    <property type="term" value="F:NAD binding"/>
    <property type="evidence" value="ECO:0007669"/>
    <property type="project" value="InterPro"/>
</dbReference>
<dbReference type="Gene3D" id="3.40.50.720">
    <property type="entry name" value="NAD(P)-binding Rossmann-like Domain"/>
    <property type="match status" value="2"/>
</dbReference>
<dbReference type="EMBL" id="PDUD01000011">
    <property type="protein sequence ID" value="PHN07128.1"/>
    <property type="molecule type" value="Genomic_DNA"/>
</dbReference>
<evidence type="ECO:0000256" key="3">
    <source>
        <dbReference type="ARBA" id="ARBA00023027"/>
    </source>
</evidence>
<comment type="similarity">
    <text evidence="1 4">Belongs to the D-isomer specific 2-hydroxyacid dehydrogenase family.</text>
</comment>
<gene>
    <name evidence="7" type="ORF">CRP01_07825</name>
</gene>
<dbReference type="PANTHER" id="PTHR43761:SF1">
    <property type="entry name" value="D-ISOMER SPECIFIC 2-HYDROXYACID DEHYDROGENASE CATALYTIC DOMAIN-CONTAINING PROTEIN-RELATED"/>
    <property type="match status" value="1"/>
</dbReference>
<dbReference type="SUPFAM" id="SSF52283">
    <property type="entry name" value="Formate/glycerate dehydrogenase catalytic domain-like"/>
    <property type="match status" value="1"/>
</dbReference>
<dbReference type="InterPro" id="IPR006139">
    <property type="entry name" value="D-isomer_2_OHA_DH_cat_dom"/>
</dbReference>
<evidence type="ECO:0000256" key="1">
    <source>
        <dbReference type="ARBA" id="ARBA00005854"/>
    </source>
</evidence>
<protein>
    <submittedName>
        <fullName evidence="7">Glycerate dehydrogenase</fullName>
    </submittedName>
</protein>
<reference evidence="7 8" key="1">
    <citation type="submission" date="2017-10" db="EMBL/GenBank/DDBJ databases">
        <title>The draft genome sequence of Lewinella nigricans NBRC 102662.</title>
        <authorList>
            <person name="Wang K."/>
        </authorList>
    </citation>
    <scope>NUCLEOTIDE SEQUENCE [LARGE SCALE GENOMIC DNA]</scope>
    <source>
        <strain evidence="7 8">NBRC 102662</strain>
    </source>
</reference>
<evidence type="ECO:0000256" key="4">
    <source>
        <dbReference type="RuleBase" id="RU003719"/>
    </source>
</evidence>
<keyword evidence="2 4" id="KW-0560">Oxidoreductase</keyword>
<keyword evidence="3" id="KW-0520">NAD</keyword>
<name>A0A2D0NFD8_FLAN2</name>
<dbReference type="OrthoDB" id="1522997at2"/>
<dbReference type="PROSITE" id="PS00670">
    <property type="entry name" value="D_2_HYDROXYACID_DH_2"/>
    <property type="match status" value="1"/>
</dbReference>
<dbReference type="InterPro" id="IPR006140">
    <property type="entry name" value="D-isomer_DH_NAD-bd"/>
</dbReference>
<dbReference type="AlphaFoldDB" id="A0A2D0NFD8"/>
<evidence type="ECO:0000313" key="8">
    <source>
        <dbReference type="Proteomes" id="UP000223913"/>
    </source>
</evidence>
<evidence type="ECO:0000259" key="5">
    <source>
        <dbReference type="Pfam" id="PF00389"/>
    </source>
</evidence>
<evidence type="ECO:0000259" key="6">
    <source>
        <dbReference type="Pfam" id="PF02826"/>
    </source>
</evidence>
<dbReference type="Pfam" id="PF02826">
    <property type="entry name" value="2-Hacid_dh_C"/>
    <property type="match status" value="1"/>
</dbReference>
<feature type="domain" description="D-isomer specific 2-hydroxyacid dehydrogenase catalytic" evidence="5">
    <location>
        <begin position="22"/>
        <end position="320"/>
    </location>
</feature>
<dbReference type="FunFam" id="3.40.50.720:FF:000203">
    <property type="entry name" value="D-3-phosphoglycerate dehydrogenase (SerA)"/>
    <property type="match status" value="1"/>
</dbReference>
<evidence type="ECO:0000313" key="7">
    <source>
        <dbReference type="EMBL" id="PHN07128.1"/>
    </source>
</evidence>
<dbReference type="CDD" id="cd12162">
    <property type="entry name" value="2-Hacid_dh_4"/>
    <property type="match status" value="1"/>
</dbReference>
<organism evidence="7 8">
    <name type="scientific">Flavilitoribacter nigricans (strain ATCC 23147 / DSM 23189 / NBRC 102662 / NCIMB 1420 / SS-2)</name>
    <name type="common">Lewinella nigricans</name>
    <dbReference type="NCBI Taxonomy" id="1122177"/>
    <lineage>
        <taxon>Bacteria</taxon>
        <taxon>Pseudomonadati</taxon>
        <taxon>Bacteroidota</taxon>
        <taxon>Saprospiria</taxon>
        <taxon>Saprospirales</taxon>
        <taxon>Lewinellaceae</taxon>
        <taxon>Flavilitoribacter</taxon>
    </lineage>
</organism>
<dbReference type="PANTHER" id="PTHR43761">
    <property type="entry name" value="D-ISOMER SPECIFIC 2-HYDROXYACID DEHYDROGENASE FAMILY PROTEIN (AFU_ORTHOLOGUE AFUA_1G13630)"/>
    <property type="match status" value="1"/>
</dbReference>
<proteinExistence type="inferred from homology"/>
<dbReference type="RefSeq" id="WP_099149463.1">
    <property type="nucleotide sequence ID" value="NZ_PDUD01000011.1"/>
</dbReference>
<dbReference type="SUPFAM" id="SSF51735">
    <property type="entry name" value="NAD(P)-binding Rossmann-fold domains"/>
    <property type="match status" value="1"/>
</dbReference>
<comment type="caution">
    <text evidence="7">The sequence shown here is derived from an EMBL/GenBank/DDBJ whole genome shotgun (WGS) entry which is preliminary data.</text>
</comment>
<sequence length="324" mass="35560">MEKPNIVVLDGYTLNPGDLSWEKLEALGRLTVYDRSKPEEVIPRAKNAQILLANKQKLSRETLSGLPELRCISVTATGYNNIDTEAAKELGITVCNVSGYGTTAVAQHVFALMLHFLNQVAAHHEDVLAGGWSAKEDFAYTLSPITELAGKTLGIYGFGQIGQHVGKLGHAFGMKVISKHKHPKRDARPWVRFVDLDELFEESDFLTLHAPLTEDNAGLINRERLQQMKATAYLINTGRGGLINEPDLKAALEDRVIAGAGLDVLSQEPPPADHLLFGVKNCVITPHNAWASREARQRLMNESANNIRSFLAGEPVNVVVEGNR</sequence>
<dbReference type="InterPro" id="IPR036291">
    <property type="entry name" value="NAD(P)-bd_dom_sf"/>
</dbReference>
<accession>A0A2D0NFD8</accession>
<dbReference type="GO" id="GO:0016616">
    <property type="term" value="F:oxidoreductase activity, acting on the CH-OH group of donors, NAD or NADP as acceptor"/>
    <property type="evidence" value="ECO:0007669"/>
    <property type="project" value="InterPro"/>
</dbReference>